<proteinExistence type="predicted"/>
<evidence type="ECO:0000313" key="3">
    <source>
        <dbReference type="Proteomes" id="UP000499080"/>
    </source>
</evidence>
<dbReference type="AlphaFoldDB" id="A0A4Y2GHD3"/>
<feature type="compositionally biased region" description="Basic and acidic residues" evidence="1">
    <location>
        <begin position="44"/>
        <end position="53"/>
    </location>
</feature>
<evidence type="ECO:0000256" key="1">
    <source>
        <dbReference type="SAM" id="MobiDB-lite"/>
    </source>
</evidence>
<accession>A0A4Y2GHD3</accession>
<comment type="caution">
    <text evidence="2">The sequence shown here is derived from an EMBL/GenBank/DDBJ whole genome shotgun (WGS) entry which is preliminary data.</text>
</comment>
<reference evidence="2 3" key="1">
    <citation type="journal article" date="2019" name="Sci. Rep.">
        <title>Orb-weaving spider Araneus ventricosus genome elucidates the spidroin gene catalogue.</title>
        <authorList>
            <person name="Kono N."/>
            <person name="Nakamura H."/>
            <person name="Ohtoshi R."/>
            <person name="Moran D.A.P."/>
            <person name="Shinohara A."/>
            <person name="Yoshida Y."/>
            <person name="Fujiwara M."/>
            <person name="Mori M."/>
            <person name="Tomita M."/>
            <person name="Arakawa K."/>
        </authorList>
    </citation>
    <scope>NUCLEOTIDE SEQUENCE [LARGE SCALE GENOMIC DNA]</scope>
</reference>
<name>A0A4Y2GHD3_ARAVE</name>
<evidence type="ECO:0000313" key="2">
    <source>
        <dbReference type="EMBL" id="GBM53020.1"/>
    </source>
</evidence>
<organism evidence="2 3">
    <name type="scientific">Araneus ventricosus</name>
    <name type="common">Orbweaver spider</name>
    <name type="synonym">Epeira ventricosa</name>
    <dbReference type="NCBI Taxonomy" id="182803"/>
    <lineage>
        <taxon>Eukaryota</taxon>
        <taxon>Metazoa</taxon>
        <taxon>Ecdysozoa</taxon>
        <taxon>Arthropoda</taxon>
        <taxon>Chelicerata</taxon>
        <taxon>Arachnida</taxon>
        <taxon>Araneae</taxon>
        <taxon>Araneomorphae</taxon>
        <taxon>Entelegynae</taxon>
        <taxon>Araneoidea</taxon>
        <taxon>Araneidae</taxon>
        <taxon>Araneus</taxon>
    </lineage>
</organism>
<dbReference type="EMBL" id="BGPR01001402">
    <property type="protein sequence ID" value="GBM53020.1"/>
    <property type="molecule type" value="Genomic_DNA"/>
</dbReference>
<dbReference type="Proteomes" id="UP000499080">
    <property type="component" value="Unassembled WGS sequence"/>
</dbReference>
<keyword evidence="3" id="KW-1185">Reference proteome</keyword>
<feature type="region of interest" description="Disordered" evidence="1">
    <location>
        <begin position="44"/>
        <end position="66"/>
    </location>
</feature>
<protein>
    <submittedName>
        <fullName evidence="2">Uncharacterized protein</fullName>
    </submittedName>
</protein>
<sequence length="117" mass="13087">MDERRRISSAAVRLATVGAVDLRHSTGDNHTADAVSTVTLLPRERANDADAHHPYPGSRSYHGRRSQRSVHLVLNGPLLSHQSVKRYCDPLNKLMHPVPCGFRSPHGPMPHLLLKYR</sequence>
<gene>
    <name evidence="2" type="ORF">AVEN_265977_1</name>
</gene>